<dbReference type="PANTHER" id="PTHR45641:SF1">
    <property type="entry name" value="AAA+ ATPASE DOMAIN-CONTAINING PROTEIN"/>
    <property type="match status" value="1"/>
</dbReference>
<keyword evidence="4" id="KW-0175">Coiled coil</keyword>
<feature type="repeat" description="TPR" evidence="3">
    <location>
        <begin position="919"/>
        <end position="952"/>
    </location>
</feature>
<feature type="repeat" description="TPR" evidence="3">
    <location>
        <begin position="751"/>
        <end position="784"/>
    </location>
</feature>
<dbReference type="Proteomes" id="UP000275408">
    <property type="component" value="Unassembled WGS sequence"/>
</dbReference>
<dbReference type="InterPro" id="IPR011990">
    <property type="entry name" value="TPR-like_helical_dom_sf"/>
</dbReference>
<name>A0A3M6UHU5_POCDA</name>
<dbReference type="AlphaFoldDB" id="A0A3M6UHU5"/>
<dbReference type="SMART" id="SM00028">
    <property type="entry name" value="TPR"/>
    <property type="match status" value="9"/>
</dbReference>
<evidence type="ECO:0000313" key="6">
    <source>
        <dbReference type="Proteomes" id="UP000275408"/>
    </source>
</evidence>
<dbReference type="Gene3D" id="3.40.50.300">
    <property type="entry name" value="P-loop containing nucleotide triphosphate hydrolases"/>
    <property type="match status" value="1"/>
</dbReference>
<feature type="repeat" description="TPR" evidence="3">
    <location>
        <begin position="1233"/>
        <end position="1266"/>
    </location>
</feature>
<keyword evidence="6" id="KW-1185">Reference proteome</keyword>
<evidence type="ECO:0000256" key="4">
    <source>
        <dbReference type="SAM" id="Coils"/>
    </source>
</evidence>
<proteinExistence type="predicted"/>
<dbReference type="Gene3D" id="1.25.40.10">
    <property type="entry name" value="Tetratricopeptide repeat domain"/>
    <property type="match status" value="3"/>
</dbReference>
<protein>
    <recommendedName>
        <fullName evidence="7">AAA+ ATPase domain-containing protein</fullName>
    </recommendedName>
</protein>
<accession>A0A3M6UHU5</accession>
<dbReference type="STRING" id="46731.A0A3M6UHU5"/>
<feature type="non-terminal residue" evidence="5">
    <location>
        <position position="1"/>
    </location>
</feature>
<keyword evidence="1" id="KW-0677">Repeat</keyword>
<dbReference type="SUPFAM" id="SSF52540">
    <property type="entry name" value="P-loop containing nucleoside triphosphate hydrolases"/>
    <property type="match status" value="1"/>
</dbReference>
<feature type="coiled-coil region" evidence="4">
    <location>
        <begin position="189"/>
        <end position="223"/>
    </location>
</feature>
<dbReference type="SUPFAM" id="SSF48452">
    <property type="entry name" value="TPR-like"/>
    <property type="match status" value="3"/>
</dbReference>
<reference evidence="5 6" key="1">
    <citation type="journal article" date="2018" name="Sci. Rep.">
        <title>Comparative analysis of the Pocillopora damicornis genome highlights role of immune system in coral evolution.</title>
        <authorList>
            <person name="Cunning R."/>
            <person name="Bay R.A."/>
            <person name="Gillette P."/>
            <person name="Baker A.C."/>
            <person name="Traylor-Knowles N."/>
        </authorList>
    </citation>
    <scope>NUCLEOTIDE SEQUENCE [LARGE SCALE GENOMIC DNA]</scope>
    <source>
        <strain evidence="5">RSMAS</strain>
        <tissue evidence="5">Whole animal</tissue>
    </source>
</reference>
<dbReference type="OrthoDB" id="5973146at2759"/>
<evidence type="ECO:0000256" key="1">
    <source>
        <dbReference type="ARBA" id="ARBA00022737"/>
    </source>
</evidence>
<gene>
    <name evidence="5" type="ORF">pdam_00021681</name>
</gene>
<sequence length="1269" mass="144034">LPGTTKQARNSLKDHFKPNMACVTEYSAEQLNYYRICYITTDVLADGLRTVFKQEWDNRYNSTKGEWKDEPKNGLDFYNGESPRNQRRNFRLLATMINGNTAEWDCTMLFYAILFSDCIYSLSTTVNTNVHDLKNFRNEQFAHMPRGQLTDVEFQGAISKVQTAFQALGLSTSQIQGLRNQTSFRTDELRNVLRKIDDLEMELKEIEEQRRVLEDQLQRDISSFCFLPPKPSHDLANRDREVVQITQKLKWLKKTNESSVTYLYISGNPGSGKSQLAGLVARRYFDEAQEVPDIPSFVMTVNAESSPALLESYVTFARQLKCPEYAITNTLYCRDFNTDEKIANLKTLIAPKLVLFSSWLLIIDNVTSMSSMHAHFPANECWVRGQVLITTQDTASIPFTSSFIEHVSISEGLEPRDACSLLANLSGFSDDRMENEVAQALNYQPLALASAATYLRQVRRNKATAEIGWNDYVEKLSKGQRRTTEAILAETNPCYQKSMTTAISLAIETMAASDRILSHVFTFLSLCAMQPVHLDLAIDYLLAADKETETREVISLRIQRCSLLLLDEEESGVYIRTHYAVHEVINALMNELSEQKSLEAVSGALRSFNEFINDSSRINSDEHDSISSRKQLVPHLKSFILKIKDFFCTEKLPKILKEELFNIQGLPGMFGNLGQVAQNHLDFYTAKKYFHVALEITKCDKRFRGVDAAIANFHMGTIHQDFGEFHLAKKCFECELSIRLKEQGRKHVDIAATYGNLGNIHLGLGDLEKAKSYYELALVIIHDMGEHEHVHVATTYNNLGDVHSELGHPKQARIYYNHALRIRLKQFGPDHILVAATYGSLGNVSRQLGNLEQAKDYYDRALAIRTRKLGPEHIDVATTYNNLGIVYLMSNSLEQAKDYFDLALAINLDKLGPEHVHVAATYNNLGNVHVELGDPEKAKEYYDLALIIGQNLVDDEHFNKNPLESAEIYLRQVQQNKETAKFGWNDYVEELNKGQRRTTEAIFAETNPCYQKSTTTAISLAVETMAASDKIPSNVFTFLSLCAMQPVYLDLQKTVKKWRHVRCSLLLLDEEEIGVYVRTHYAAHEVINILVNELPEQNSELSIRLKEQGRKHVDIAATYGNLDNIHLGLRDVEKAKSYFDRALVVIHDMSEHAHVHVATAYNNLGDVHHELGHPKQARIFYNHALRIRLKQLGPDHIHIAATYGSLRNQVKDYFDLALAINLDKLGPGYVHVAATYNNLGNVHAELGDTEKAKEYYDLALIIGQNLVDE</sequence>
<feature type="repeat" description="TPR" evidence="3">
    <location>
        <begin position="835"/>
        <end position="868"/>
    </location>
</feature>
<dbReference type="InterPro" id="IPR019734">
    <property type="entry name" value="TPR_rpt"/>
</dbReference>
<evidence type="ECO:0000256" key="3">
    <source>
        <dbReference type="PROSITE-ProRule" id="PRU00339"/>
    </source>
</evidence>
<comment type="caution">
    <text evidence="5">The sequence shown here is derived from an EMBL/GenBank/DDBJ whole genome shotgun (WGS) entry which is preliminary data.</text>
</comment>
<dbReference type="PROSITE" id="PS50005">
    <property type="entry name" value="TPR"/>
    <property type="match status" value="5"/>
</dbReference>
<dbReference type="Pfam" id="PF13424">
    <property type="entry name" value="TPR_12"/>
    <property type="match status" value="4"/>
</dbReference>
<evidence type="ECO:0000313" key="5">
    <source>
        <dbReference type="EMBL" id="RMX53139.1"/>
    </source>
</evidence>
<evidence type="ECO:0000256" key="2">
    <source>
        <dbReference type="ARBA" id="ARBA00022803"/>
    </source>
</evidence>
<dbReference type="EMBL" id="RCHS01001510">
    <property type="protein sequence ID" value="RMX53139.1"/>
    <property type="molecule type" value="Genomic_DNA"/>
</dbReference>
<keyword evidence="2 3" id="KW-0802">TPR repeat</keyword>
<evidence type="ECO:0008006" key="7">
    <source>
        <dbReference type="Google" id="ProtNLM"/>
    </source>
</evidence>
<organism evidence="5 6">
    <name type="scientific">Pocillopora damicornis</name>
    <name type="common">Cauliflower coral</name>
    <name type="synonym">Millepora damicornis</name>
    <dbReference type="NCBI Taxonomy" id="46731"/>
    <lineage>
        <taxon>Eukaryota</taxon>
        <taxon>Metazoa</taxon>
        <taxon>Cnidaria</taxon>
        <taxon>Anthozoa</taxon>
        <taxon>Hexacorallia</taxon>
        <taxon>Scleractinia</taxon>
        <taxon>Astrocoeniina</taxon>
        <taxon>Pocilloporidae</taxon>
        <taxon>Pocillopora</taxon>
    </lineage>
</organism>
<dbReference type="InterPro" id="IPR027417">
    <property type="entry name" value="P-loop_NTPase"/>
</dbReference>
<dbReference type="Pfam" id="PF13374">
    <property type="entry name" value="TPR_10"/>
    <property type="match status" value="2"/>
</dbReference>
<dbReference type="PANTHER" id="PTHR45641">
    <property type="entry name" value="TETRATRICOPEPTIDE REPEAT PROTEIN (AFU_ORTHOLOGUE AFUA_6G03870)"/>
    <property type="match status" value="1"/>
</dbReference>
<feature type="repeat" description="TPR" evidence="3">
    <location>
        <begin position="877"/>
        <end position="910"/>
    </location>
</feature>